<accession>A0A133QM70</accession>
<organism evidence="1 2">
    <name type="scientific">Prevotella corporis</name>
    <dbReference type="NCBI Taxonomy" id="28128"/>
    <lineage>
        <taxon>Bacteria</taxon>
        <taxon>Pseudomonadati</taxon>
        <taxon>Bacteroidota</taxon>
        <taxon>Bacteroidia</taxon>
        <taxon>Bacteroidales</taxon>
        <taxon>Prevotellaceae</taxon>
        <taxon>Prevotella</taxon>
    </lineage>
</organism>
<keyword evidence="2" id="KW-1185">Reference proteome</keyword>
<dbReference type="EMBL" id="LRQG01000013">
    <property type="protein sequence ID" value="KXA43853.1"/>
    <property type="molecule type" value="Genomic_DNA"/>
</dbReference>
<proteinExistence type="predicted"/>
<name>A0A133QM70_9BACT</name>
<gene>
    <name evidence="1" type="ORF">HMPREF3226_00297</name>
</gene>
<comment type="caution">
    <text evidence="1">The sequence shown here is derived from an EMBL/GenBank/DDBJ whole genome shotgun (WGS) entry which is preliminary data.</text>
</comment>
<evidence type="ECO:0000313" key="1">
    <source>
        <dbReference type="EMBL" id="KXA43853.1"/>
    </source>
</evidence>
<protein>
    <submittedName>
        <fullName evidence="1">Uncharacterized protein</fullName>
    </submittedName>
</protein>
<sequence length="43" mass="4411">MRFGSSPVEVVVGGARLQWGAVGGNVAEMVSESKCRDKAGCGK</sequence>
<dbReference type="STRING" id="28128.HMPREF3226_00297"/>
<reference evidence="2" key="1">
    <citation type="submission" date="2016-01" db="EMBL/GenBank/DDBJ databases">
        <authorList>
            <person name="Mitreva M."/>
            <person name="Pepin K.H."/>
            <person name="Mihindukulasuriya K.A."/>
            <person name="Fulton R."/>
            <person name="Fronick C."/>
            <person name="O'Laughlin M."/>
            <person name="Miner T."/>
            <person name="Herter B."/>
            <person name="Rosa B.A."/>
            <person name="Cordes M."/>
            <person name="Tomlinson C."/>
            <person name="Wollam A."/>
            <person name="Palsikar V.B."/>
            <person name="Mardis E.R."/>
            <person name="Wilson R.K."/>
        </authorList>
    </citation>
    <scope>NUCLEOTIDE SEQUENCE [LARGE SCALE GENOMIC DNA]</scope>
    <source>
        <strain evidence="2">MJR7716</strain>
    </source>
</reference>
<dbReference type="AlphaFoldDB" id="A0A133QM70"/>
<dbReference type="Proteomes" id="UP000070533">
    <property type="component" value="Unassembled WGS sequence"/>
</dbReference>
<evidence type="ECO:0000313" key="2">
    <source>
        <dbReference type="Proteomes" id="UP000070533"/>
    </source>
</evidence>
<dbReference type="PATRIC" id="fig|28128.5.peg.300"/>